<dbReference type="Proteomes" id="UP000639643">
    <property type="component" value="Unassembled WGS sequence"/>
</dbReference>
<dbReference type="AlphaFoldDB" id="A0A8H6KUE2"/>
<feature type="compositionally biased region" description="Basic and acidic residues" evidence="1">
    <location>
        <begin position="73"/>
        <end position="90"/>
    </location>
</feature>
<feature type="compositionally biased region" description="Basic and acidic residues" evidence="1">
    <location>
        <begin position="100"/>
        <end position="112"/>
    </location>
</feature>
<sequence>MPSRRKGALDPEDHRPHALCPSRNALHTPPKSDRAPGAVVSAGSDKRTSVPPFWDVRSAPPAGGDMGSTGGKMNDRDAFGGHQPEGKAAESRGFGQTFASDDRRTGIKERQDSFWGPEDYGRREVKLIAEFGDGRDVDKLVAVPPAMWTRVRTS</sequence>
<keyword evidence="3" id="KW-1185">Reference proteome</keyword>
<reference evidence="2" key="1">
    <citation type="journal article" date="2020" name="Phytopathology">
        <title>Genome Sequence Resources of Colletotrichum truncatum, C. plurivorum, C. musicola, and C. sojae: Four Species Pathogenic to Soybean (Glycine max).</title>
        <authorList>
            <person name="Rogerio F."/>
            <person name="Boufleur T.R."/>
            <person name="Ciampi-Guillardi M."/>
            <person name="Sukno S.A."/>
            <person name="Thon M.R."/>
            <person name="Massola Junior N.S."/>
            <person name="Baroncelli R."/>
        </authorList>
    </citation>
    <scope>NUCLEOTIDE SEQUENCE</scope>
    <source>
        <strain evidence="2">LFN0074</strain>
    </source>
</reference>
<accession>A0A8H6KUE2</accession>
<feature type="region of interest" description="Disordered" evidence="1">
    <location>
        <begin position="1"/>
        <end position="116"/>
    </location>
</feature>
<feature type="compositionally biased region" description="Basic and acidic residues" evidence="1">
    <location>
        <begin position="7"/>
        <end position="16"/>
    </location>
</feature>
<evidence type="ECO:0000313" key="3">
    <source>
        <dbReference type="Proteomes" id="UP000639643"/>
    </source>
</evidence>
<proteinExistence type="predicted"/>
<evidence type="ECO:0000313" key="2">
    <source>
        <dbReference type="EMBL" id="KAF6837837.1"/>
    </source>
</evidence>
<organism evidence="2 3">
    <name type="scientific">Colletotrichum musicola</name>
    <dbReference type="NCBI Taxonomy" id="2175873"/>
    <lineage>
        <taxon>Eukaryota</taxon>
        <taxon>Fungi</taxon>
        <taxon>Dikarya</taxon>
        <taxon>Ascomycota</taxon>
        <taxon>Pezizomycotina</taxon>
        <taxon>Sordariomycetes</taxon>
        <taxon>Hypocreomycetidae</taxon>
        <taxon>Glomerellales</taxon>
        <taxon>Glomerellaceae</taxon>
        <taxon>Colletotrichum</taxon>
        <taxon>Colletotrichum orchidearum species complex</taxon>
    </lineage>
</organism>
<evidence type="ECO:0000256" key="1">
    <source>
        <dbReference type="SAM" id="MobiDB-lite"/>
    </source>
</evidence>
<name>A0A8H6KUE2_9PEZI</name>
<dbReference type="EMBL" id="WIGM01000137">
    <property type="protein sequence ID" value="KAF6837837.1"/>
    <property type="molecule type" value="Genomic_DNA"/>
</dbReference>
<comment type="caution">
    <text evidence="2">The sequence shown here is derived from an EMBL/GenBank/DDBJ whole genome shotgun (WGS) entry which is preliminary data.</text>
</comment>
<gene>
    <name evidence="2" type="ORF">CMUS01_04872</name>
</gene>
<protein>
    <submittedName>
        <fullName evidence="2">Uncharacterized protein</fullName>
    </submittedName>
</protein>